<comment type="caution">
    <text evidence="1">The sequence shown here is derived from an EMBL/GenBank/DDBJ whole genome shotgun (WGS) entry which is preliminary data.</text>
</comment>
<reference evidence="2" key="1">
    <citation type="submission" date="2015-07" db="EMBL/GenBank/DDBJ databases">
        <title>Near-Complete Genome Sequence of the Cellulolytic Bacterium Bacteroides (Pseudobacteroides) cellulosolvens ATCC 35603.</title>
        <authorList>
            <person name="Dassa B."/>
            <person name="Utturkar S.M."/>
            <person name="Klingeman D.M."/>
            <person name="Hurt R.A."/>
            <person name="Keller M."/>
            <person name="Xu J."/>
            <person name="Reddy Y.H.K."/>
            <person name="Borovok I."/>
            <person name="Grinberg I.R."/>
            <person name="Lamed R."/>
            <person name="Zhivin O."/>
            <person name="Bayer E.A."/>
            <person name="Brown S.D."/>
        </authorList>
    </citation>
    <scope>NUCLEOTIDE SEQUENCE [LARGE SCALE GENOMIC DNA]</scope>
    <source>
        <strain evidence="2">DSM 2933</strain>
    </source>
</reference>
<organism evidence="1 2">
    <name type="scientific">Pseudobacteroides cellulosolvens ATCC 35603 = DSM 2933</name>
    <dbReference type="NCBI Taxonomy" id="398512"/>
    <lineage>
        <taxon>Bacteria</taxon>
        <taxon>Bacillati</taxon>
        <taxon>Bacillota</taxon>
        <taxon>Clostridia</taxon>
        <taxon>Eubacteriales</taxon>
        <taxon>Oscillospiraceae</taxon>
        <taxon>Pseudobacteroides</taxon>
    </lineage>
</organism>
<name>A0A0L6JK92_9FIRM</name>
<gene>
    <name evidence="1" type="ORF">Bccel_1400</name>
</gene>
<dbReference type="AlphaFoldDB" id="A0A0L6JK92"/>
<keyword evidence="2" id="KW-1185">Reference proteome</keyword>
<dbReference type="STRING" id="398512.Bccel_1400"/>
<dbReference type="EMBL" id="LGTC01000001">
    <property type="protein sequence ID" value="KNY26138.1"/>
    <property type="molecule type" value="Genomic_DNA"/>
</dbReference>
<protein>
    <submittedName>
        <fullName evidence="1">Uncharacterized protein</fullName>
    </submittedName>
</protein>
<dbReference type="RefSeq" id="WP_050753212.1">
    <property type="nucleotide sequence ID" value="NZ_LGTC01000001.1"/>
</dbReference>
<evidence type="ECO:0000313" key="2">
    <source>
        <dbReference type="Proteomes" id="UP000036923"/>
    </source>
</evidence>
<accession>A0A0L6JK92</accession>
<sequence>MKIAIKRSALYSKCIKEIPGKLTAGRTYKIIYQFDSFYFYKADNGDILCFHEFDQELDIDYLSSDEIISTALKGNFSMEKYLRFPSKLEYFLLDNDLVNDTFEVEYTGKKYFKIIPTVRHLFRMFELHQTWNWHYVHQIETKSYSDKTFQW</sequence>
<dbReference type="Proteomes" id="UP000036923">
    <property type="component" value="Unassembled WGS sequence"/>
</dbReference>
<evidence type="ECO:0000313" key="1">
    <source>
        <dbReference type="EMBL" id="KNY26138.1"/>
    </source>
</evidence>
<proteinExistence type="predicted"/>